<dbReference type="InterPro" id="IPR049825">
    <property type="entry name" value="Lasso_PadeA-like"/>
</dbReference>
<dbReference type="RefSeq" id="WP_153403761.1">
    <property type="nucleotide sequence ID" value="NZ_ML762431.1"/>
</dbReference>
<dbReference type="EMBL" id="WEID01000057">
    <property type="protein sequence ID" value="KAB8133660.1"/>
    <property type="molecule type" value="Genomic_DNA"/>
</dbReference>
<evidence type="ECO:0000313" key="1">
    <source>
        <dbReference type="EMBL" id="KAB8133660.1"/>
    </source>
</evidence>
<dbReference type="OrthoDB" id="2913105at2"/>
<reference evidence="1 2" key="1">
    <citation type="submission" date="2019-10" db="EMBL/GenBank/DDBJ databases">
        <title>Gracilibacillus sp. nov. isolated from rice seeds.</title>
        <authorList>
            <person name="He S."/>
        </authorList>
    </citation>
    <scope>NUCLEOTIDE SEQUENCE [LARGE SCALE GENOMIC DNA]</scope>
    <source>
        <strain evidence="1 2">TD8</strain>
    </source>
</reference>
<dbReference type="AlphaFoldDB" id="A0A7C8GT37"/>
<organism evidence="1 2">
    <name type="scientific">Gracilibacillus oryzae</name>
    <dbReference type="NCBI Taxonomy" id="1672701"/>
    <lineage>
        <taxon>Bacteria</taxon>
        <taxon>Bacillati</taxon>
        <taxon>Bacillota</taxon>
        <taxon>Bacilli</taxon>
        <taxon>Bacillales</taxon>
        <taxon>Bacillaceae</taxon>
        <taxon>Gracilibacillus</taxon>
    </lineage>
</organism>
<comment type="caution">
    <text evidence="1">The sequence shown here is derived from an EMBL/GenBank/DDBJ whole genome shotgun (WGS) entry which is preliminary data.</text>
</comment>
<gene>
    <name evidence="1" type="ORF">F9U64_12220</name>
</gene>
<dbReference type="NCBIfam" id="NF033524">
    <property type="entry name" value="lasso_PadeA_fam"/>
    <property type="match status" value="1"/>
</dbReference>
<keyword evidence="2" id="KW-1185">Reference proteome</keyword>
<sequence length="43" mass="4928">MKQEWKVPQLEVLDVKQTMMGPGSDVVDLTFVDHDETVELHDS</sequence>
<evidence type="ECO:0000313" key="2">
    <source>
        <dbReference type="Proteomes" id="UP000480246"/>
    </source>
</evidence>
<accession>A0A7C8GT37</accession>
<name>A0A7C8GT37_9BACI</name>
<proteinExistence type="predicted"/>
<dbReference type="Proteomes" id="UP000480246">
    <property type="component" value="Unassembled WGS sequence"/>
</dbReference>
<protein>
    <submittedName>
        <fullName evidence="1">Paeninodin family lasso peptide</fullName>
    </submittedName>
</protein>